<dbReference type="SUPFAM" id="SSF53335">
    <property type="entry name" value="S-adenosyl-L-methionine-dependent methyltransferases"/>
    <property type="match status" value="1"/>
</dbReference>
<reference evidence="3 4" key="1">
    <citation type="submission" date="2017-07" db="EMBL/GenBank/DDBJ databases">
        <title>Leptospira spp. isolated from tropical soils.</title>
        <authorList>
            <person name="Thibeaux R."/>
            <person name="Iraola G."/>
            <person name="Ferres I."/>
            <person name="Bierque E."/>
            <person name="Girault D."/>
            <person name="Soupe-Gilbert M.-E."/>
            <person name="Picardeau M."/>
            <person name="Goarant C."/>
        </authorList>
    </citation>
    <scope>NUCLEOTIDE SEQUENCE [LARGE SCALE GENOMIC DNA]</scope>
    <source>
        <strain evidence="2 4">FH1-B-B1</strain>
        <strain evidence="1 3">FH1-B-C1</strain>
    </source>
</reference>
<dbReference type="Gene3D" id="3.40.50.150">
    <property type="entry name" value="Vaccinia Virus protein VP39"/>
    <property type="match status" value="1"/>
</dbReference>
<organism evidence="2 4">
    <name type="scientific">Leptospira perolatii</name>
    <dbReference type="NCBI Taxonomy" id="2023191"/>
    <lineage>
        <taxon>Bacteria</taxon>
        <taxon>Pseudomonadati</taxon>
        <taxon>Spirochaetota</taxon>
        <taxon>Spirochaetia</taxon>
        <taxon>Leptospirales</taxon>
        <taxon>Leptospiraceae</taxon>
        <taxon>Leptospira</taxon>
    </lineage>
</organism>
<dbReference type="OrthoDB" id="308846at2"/>
<name>A0A2M9ZQW4_9LEPT</name>
<gene>
    <name evidence="1" type="ORF">CH360_05250</name>
    <name evidence="2" type="ORF">CH373_04830</name>
</gene>
<comment type="caution">
    <text evidence="2">The sequence shown here is derived from an EMBL/GenBank/DDBJ whole genome shotgun (WGS) entry which is preliminary data.</text>
</comment>
<dbReference type="Pfam" id="PF13489">
    <property type="entry name" value="Methyltransf_23"/>
    <property type="match status" value="1"/>
</dbReference>
<dbReference type="GO" id="GO:0032259">
    <property type="term" value="P:methylation"/>
    <property type="evidence" value="ECO:0007669"/>
    <property type="project" value="UniProtKB-KW"/>
</dbReference>
<proteinExistence type="predicted"/>
<dbReference type="PANTHER" id="PTHR43861:SF6">
    <property type="entry name" value="METHYLTRANSFERASE TYPE 11"/>
    <property type="match status" value="1"/>
</dbReference>
<keyword evidence="2" id="KW-0489">Methyltransferase</keyword>
<protein>
    <submittedName>
        <fullName evidence="2">SAM-dependent methyltransferase</fullName>
    </submittedName>
</protein>
<dbReference type="EMBL" id="NPDY01000003">
    <property type="protein sequence ID" value="PJZ70576.1"/>
    <property type="molecule type" value="Genomic_DNA"/>
</dbReference>
<dbReference type="Proteomes" id="UP000231962">
    <property type="component" value="Unassembled WGS sequence"/>
</dbReference>
<dbReference type="InterPro" id="IPR029063">
    <property type="entry name" value="SAM-dependent_MTases_sf"/>
</dbReference>
<dbReference type="GO" id="GO:0008168">
    <property type="term" value="F:methyltransferase activity"/>
    <property type="evidence" value="ECO:0007669"/>
    <property type="project" value="UniProtKB-KW"/>
</dbReference>
<dbReference type="PANTHER" id="PTHR43861">
    <property type="entry name" value="TRANS-ACONITATE 2-METHYLTRANSFERASE-RELATED"/>
    <property type="match status" value="1"/>
</dbReference>
<evidence type="ECO:0000313" key="4">
    <source>
        <dbReference type="Proteomes" id="UP000231990"/>
    </source>
</evidence>
<dbReference type="AlphaFoldDB" id="A0A2M9ZQW4"/>
<dbReference type="Proteomes" id="UP000231990">
    <property type="component" value="Unassembled WGS sequence"/>
</dbReference>
<dbReference type="CDD" id="cd02440">
    <property type="entry name" value="AdoMet_MTases"/>
    <property type="match status" value="1"/>
</dbReference>
<keyword evidence="2" id="KW-0808">Transferase</keyword>
<accession>A0A2M9ZQW4</accession>
<evidence type="ECO:0000313" key="3">
    <source>
        <dbReference type="Proteomes" id="UP000231962"/>
    </source>
</evidence>
<dbReference type="EMBL" id="NPDZ01000002">
    <property type="protein sequence ID" value="PJZ74470.1"/>
    <property type="molecule type" value="Genomic_DNA"/>
</dbReference>
<sequence>MKEECALDGACEWKPHYTSSFSDFQLPIFKCDTCGLQAQFPRPKAEELYTEEYYTGSEGFTYKDERKTEFYDRYVWIARLKNIGKWKSSGNFLDIGCSFGGFLNCAKELGFSPFGVEVSAYAAQACTARGIKVWNSHFLDADLPENFFDVITLVEVIEHLENPRAVFDKLEKILKPGGLLVLQTANFEGWQAKDSGPGYHYYLPGHLYYYSESNLRKILANRNFESVITYLGVDFSLIAKLKKSRGSFKSWKDYLRWISITKYHFLSKIKKSGFPLTSSMVIYAVKKGET</sequence>
<keyword evidence="3" id="KW-1185">Reference proteome</keyword>
<evidence type="ECO:0000313" key="1">
    <source>
        <dbReference type="EMBL" id="PJZ70576.1"/>
    </source>
</evidence>
<evidence type="ECO:0000313" key="2">
    <source>
        <dbReference type="EMBL" id="PJZ74470.1"/>
    </source>
</evidence>